<dbReference type="PANTHER" id="PTHR11086:SF14">
    <property type="entry name" value="CYTIDINE AND DCMP DEAMINASE DOMAIN-CONTAINING PROTEIN 1"/>
    <property type="match status" value="1"/>
</dbReference>
<proteinExistence type="predicted"/>
<protein>
    <recommendedName>
        <fullName evidence="3">Cytidine and dCMP deaminase domain-containing protein 1</fullName>
    </recommendedName>
    <alternativeName>
        <fullName evidence="4">Cytidine deaminase</fullName>
    </alternativeName>
</protein>
<feature type="domain" description="CMP/dCMP-type deaminase" evidence="5">
    <location>
        <begin position="291"/>
        <end position="426"/>
    </location>
</feature>
<gene>
    <name evidence="6" type="primary">CDADC1</name>
    <name evidence="6" type="ORF">HK100_000782</name>
</gene>
<dbReference type="GO" id="GO:0006139">
    <property type="term" value="P:nucleobase-containing compound metabolic process"/>
    <property type="evidence" value="ECO:0007669"/>
    <property type="project" value="UniProtKB-ARBA"/>
</dbReference>
<dbReference type="GO" id="GO:0004132">
    <property type="term" value="F:dCMP deaminase activity"/>
    <property type="evidence" value="ECO:0007669"/>
    <property type="project" value="TreeGrafter"/>
</dbReference>
<dbReference type="SUPFAM" id="SSF53927">
    <property type="entry name" value="Cytidine deaminase-like"/>
    <property type="match status" value="1"/>
</dbReference>
<dbReference type="InterPro" id="IPR002125">
    <property type="entry name" value="CMP_dCMP_dom"/>
</dbReference>
<name>A0AAD5T0P3_9FUNG</name>
<reference evidence="6" key="1">
    <citation type="submission" date="2020-05" db="EMBL/GenBank/DDBJ databases">
        <title>Phylogenomic resolution of chytrid fungi.</title>
        <authorList>
            <person name="Stajich J.E."/>
            <person name="Amses K."/>
            <person name="Simmons R."/>
            <person name="Seto K."/>
            <person name="Myers J."/>
            <person name="Bonds A."/>
            <person name="Quandt C.A."/>
            <person name="Barry K."/>
            <person name="Liu P."/>
            <person name="Grigoriev I."/>
            <person name="Longcore J.E."/>
            <person name="James T.Y."/>
        </authorList>
    </citation>
    <scope>NUCLEOTIDE SEQUENCE</scope>
    <source>
        <strain evidence="6">JEL0513</strain>
    </source>
</reference>
<dbReference type="Pfam" id="PF00383">
    <property type="entry name" value="dCMP_cyt_deam_1"/>
    <property type="match status" value="1"/>
</dbReference>
<dbReference type="AlphaFoldDB" id="A0AAD5T0P3"/>
<evidence type="ECO:0000259" key="5">
    <source>
        <dbReference type="PROSITE" id="PS51747"/>
    </source>
</evidence>
<evidence type="ECO:0000256" key="2">
    <source>
        <dbReference type="ARBA" id="ARBA00022801"/>
    </source>
</evidence>
<keyword evidence="7" id="KW-1185">Reference proteome</keyword>
<dbReference type="Proteomes" id="UP001211907">
    <property type="component" value="Unassembled WGS sequence"/>
</dbReference>
<dbReference type="InterPro" id="IPR016193">
    <property type="entry name" value="Cytidine_deaminase-like"/>
</dbReference>
<dbReference type="PROSITE" id="PS51747">
    <property type="entry name" value="CYT_DCMP_DEAMINASES_2"/>
    <property type="match status" value="1"/>
</dbReference>
<dbReference type="InterPro" id="IPR015517">
    <property type="entry name" value="dCMP_deaminase-rel"/>
</dbReference>
<evidence type="ECO:0000256" key="4">
    <source>
        <dbReference type="ARBA" id="ARBA00041919"/>
    </source>
</evidence>
<accession>A0AAD5T0P3</accession>
<evidence type="ECO:0000313" key="6">
    <source>
        <dbReference type="EMBL" id="KAJ3117586.1"/>
    </source>
</evidence>
<evidence type="ECO:0000313" key="7">
    <source>
        <dbReference type="Proteomes" id="UP001211907"/>
    </source>
</evidence>
<sequence>MANPVDLQGNALNLSVQQIPIDISLRSATRVRNHDLFMLFSLWMEKHPRDPPTPPPNSELWFESSSTISPTLGGNGHGAASNERTAASYAALRTGAVLVDSADRVVSIDTEKWELAVDESTHQFHKNENILQLRQREHERAEQNRRSVMRLVSNNSIALTLFIPQWDHGDMDNDSPSELTSERPDHQLLQTSGLEQLYTWPLDHALENSPGIARRYPVIVQKFARTTLALNAVARRYNVEAIGLDEWRNRYIPSNDRATADFAYTESVSNNAKDASLKTLDDLDSRVQLPYWARHAMVLAHIAAKRTDDPKLGVGSVFVDEGEGRYFSIGWNGYPKKSQHLDYPQSGADDSVEYEELKYDYILHSEQNALLWRNSQGVRVREAWVVVTKMPCDECSPMLADVGIRKCITIPQQPKNHDDPSRLRGLTYSRVAGLMKRVVLFHI</sequence>
<evidence type="ECO:0000256" key="1">
    <source>
        <dbReference type="ARBA" id="ARBA00022737"/>
    </source>
</evidence>
<dbReference type="PANTHER" id="PTHR11086">
    <property type="entry name" value="DEOXYCYTIDYLATE DEAMINASE-RELATED"/>
    <property type="match status" value="1"/>
</dbReference>
<dbReference type="EMBL" id="JADGJH010001159">
    <property type="protein sequence ID" value="KAJ3117586.1"/>
    <property type="molecule type" value="Genomic_DNA"/>
</dbReference>
<evidence type="ECO:0000256" key="3">
    <source>
        <dbReference type="ARBA" id="ARBA00040574"/>
    </source>
</evidence>
<keyword evidence="2" id="KW-0378">Hydrolase</keyword>
<keyword evidence="1" id="KW-0677">Repeat</keyword>
<dbReference type="Gene3D" id="3.40.140.10">
    <property type="entry name" value="Cytidine Deaminase, domain 2"/>
    <property type="match status" value="1"/>
</dbReference>
<organism evidence="6 7">
    <name type="scientific">Physocladia obscura</name>
    <dbReference type="NCBI Taxonomy" id="109957"/>
    <lineage>
        <taxon>Eukaryota</taxon>
        <taxon>Fungi</taxon>
        <taxon>Fungi incertae sedis</taxon>
        <taxon>Chytridiomycota</taxon>
        <taxon>Chytridiomycota incertae sedis</taxon>
        <taxon>Chytridiomycetes</taxon>
        <taxon>Chytridiales</taxon>
        <taxon>Chytriomycetaceae</taxon>
        <taxon>Physocladia</taxon>
    </lineage>
</organism>
<dbReference type="GO" id="GO:0005737">
    <property type="term" value="C:cytoplasm"/>
    <property type="evidence" value="ECO:0007669"/>
    <property type="project" value="TreeGrafter"/>
</dbReference>
<comment type="caution">
    <text evidence="6">The sequence shown here is derived from an EMBL/GenBank/DDBJ whole genome shotgun (WGS) entry which is preliminary data.</text>
</comment>